<dbReference type="InterPro" id="IPR016197">
    <property type="entry name" value="Chromo-like_dom_sf"/>
</dbReference>
<dbReference type="Pfam" id="PF01853">
    <property type="entry name" value="MOZ_SAS"/>
    <property type="match status" value="1"/>
</dbReference>
<dbReference type="Pfam" id="PF17772">
    <property type="entry name" value="zf-MYST"/>
    <property type="match status" value="1"/>
</dbReference>
<feature type="region of interest" description="Disordered" evidence="18">
    <location>
        <begin position="73"/>
        <end position="94"/>
    </location>
</feature>
<dbReference type="Gene3D" id="3.40.630.30">
    <property type="match status" value="1"/>
</dbReference>
<dbReference type="EC" id="2.3.1.48" evidence="3"/>
<dbReference type="Gene3D" id="3.30.60.60">
    <property type="entry name" value="N-acetyl transferase-like"/>
    <property type="match status" value="1"/>
</dbReference>
<evidence type="ECO:0000259" key="19">
    <source>
        <dbReference type="PROSITE" id="PS51726"/>
    </source>
</evidence>
<dbReference type="InterPro" id="IPR040706">
    <property type="entry name" value="Zf-MYST"/>
</dbReference>
<keyword evidence="11" id="KW-0804">Transcription</keyword>
<dbReference type="GO" id="GO:0000724">
    <property type="term" value="P:double-strand break repair via homologous recombination"/>
    <property type="evidence" value="ECO:0007669"/>
    <property type="project" value="TreeGrafter"/>
</dbReference>
<evidence type="ECO:0000256" key="14">
    <source>
        <dbReference type="ARBA" id="ARBA00023315"/>
    </source>
</evidence>
<keyword evidence="7" id="KW-0863">Zinc-finger</keyword>
<dbReference type="GO" id="GO:0046972">
    <property type="term" value="F:histone H4K16 acetyltransferase activity"/>
    <property type="evidence" value="ECO:0007669"/>
    <property type="project" value="TreeGrafter"/>
</dbReference>
<dbReference type="GO" id="GO:0005634">
    <property type="term" value="C:nucleus"/>
    <property type="evidence" value="ECO:0007669"/>
    <property type="project" value="UniProtKB-SubCell"/>
</dbReference>
<keyword evidence="10" id="KW-0805">Transcription regulation</keyword>
<evidence type="ECO:0000313" key="21">
    <source>
        <dbReference type="Proteomes" id="UP000812440"/>
    </source>
</evidence>
<dbReference type="EMBL" id="JAACNH010000007">
    <property type="protein sequence ID" value="KAG8437880.1"/>
    <property type="molecule type" value="Genomic_DNA"/>
</dbReference>
<evidence type="ECO:0000256" key="1">
    <source>
        <dbReference type="ARBA" id="ARBA00004123"/>
    </source>
</evidence>
<dbReference type="AlphaFoldDB" id="A0A8T2J3H7"/>
<dbReference type="InterPro" id="IPR016181">
    <property type="entry name" value="Acyl_CoA_acyltransferase"/>
</dbReference>
<proteinExistence type="inferred from homology"/>
<evidence type="ECO:0000256" key="4">
    <source>
        <dbReference type="ARBA" id="ARBA00022679"/>
    </source>
</evidence>
<feature type="compositionally biased region" description="Polar residues" evidence="18">
    <location>
        <begin position="77"/>
        <end position="88"/>
    </location>
</feature>
<evidence type="ECO:0000256" key="8">
    <source>
        <dbReference type="ARBA" id="ARBA00022833"/>
    </source>
</evidence>
<evidence type="ECO:0000313" key="20">
    <source>
        <dbReference type="EMBL" id="KAG8437880.1"/>
    </source>
</evidence>
<evidence type="ECO:0000256" key="9">
    <source>
        <dbReference type="ARBA" id="ARBA00022990"/>
    </source>
</evidence>
<organism evidence="20 21">
    <name type="scientific">Hymenochirus boettgeri</name>
    <name type="common">Congo dwarf clawed frog</name>
    <dbReference type="NCBI Taxonomy" id="247094"/>
    <lineage>
        <taxon>Eukaryota</taxon>
        <taxon>Metazoa</taxon>
        <taxon>Chordata</taxon>
        <taxon>Craniata</taxon>
        <taxon>Vertebrata</taxon>
        <taxon>Euteleostomi</taxon>
        <taxon>Amphibia</taxon>
        <taxon>Batrachia</taxon>
        <taxon>Anura</taxon>
        <taxon>Pipoidea</taxon>
        <taxon>Pipidae</taxon>
        <taxon>Pipinae</taxon>
        <taxon>Hymenochirus</taxon>
    </lineage>
</organism>
<evidence type="ECO:0000256" key="16">
    <source>
        <dbReference type="ARBA" id="ARBA00047752"/>
    </source>
</evidence>
<dbReference type="SUPFAM" id="SSF55729">
    <property type="entry name" value="Acyl-CoA N-acyltransferases (Nat)"/>
    <property type="match status" value="1"/>
</dbReference>
<keyword evidence="9" id="KW-0007">Acetylation</keyword>
<keyword evidence="4" id="KW-0808">Transferase</keyword>
<evidence type="ECO:0000256" key="13">
    <source>
        <dbReference type="ARBA" id="ARBA00023242"/>
    </source>
</evidence>
<comment type="subcellular location">
    <subcellularLocation>
        <location evidence="1">Nucleus</location>
    </subcellularLocation>
</comment>
<dbReference type="FunFam" id="3.30.60.60:FF:000001">
    <property type="entry name" value="Histone acetyltransferase"/>
    <property type="match status" value="1"/>
</dbReference>
<accession>A0A8T2J3H7</accession>
<evidence type="ECO:0000256" key="10">
    <source>
        <dbReference type="ARBA" id="ARBA00023015"/>
    </source>
</evidence>
<dbReference type="GO" id="GO:0008270">
    <property type="term" value="F:zinc ion binding"/>
    <property type="evidence" value="ECO:0007669"/>
    <property type="project" value="UniProtKB-KW"/>
</dbReference>
<evidence type="ECO:0000256" key="17">
    <source>
        <dbReference type="ARBA" id="ARBA00048940"/>
    </source>
</evidence>
<sequence>MAEAEIVEGCRLPVLRKNQDNEIEWPLAEILSVKELTGKKLFYVHYIDFNKRLDEWVTHDRLDLKKIQFPKKEAKTPTKNGLSGSRPSSPEREVRKIPKLILPPAAAPAAGGKSLPVPKRKADVISPVIPVPAIPAVPETIQTIVFPQQAPCDVAGGSAHTLLSQNGAVRSTLSCSTTWPKKSNCLSADEPFHHEPEDNLYPTTIIPQADPSAEGPLIQDSQDSSDGIPSAPRMTGSLVSDRSHDDIITRMKNIECIELGRHRLKPWYFSPYPQELTVLPVLYLCEFCLKYLKSLKCLQRHLTKCNLRHPPGNEIYRKGTISFFEIDGRKNKSYSQNLCLLAKCFLDHKTLYYDTDPFLFYIMTEYDSKGFHIVGYFSKVRLKI</sequence>
<keyword evidence="12" id="KW-0234">DNA repair</keyword>
<dbReference type="Pfam" id="PF11717">
    <property type="entry name" value="Tudor-knot"/>
    <property type="match status" value="1"/>
</dbReference>
<dbReference type="OrthoDB" id="787137at2759"/>
<evidence type="ECO:0000256" key="5">
    <source>
        <dbReference type="ARBA" id="ARBA00022723"/>
    </source>
</evidence>
<dbReference type="GO" id="GO:0006355">
    <property type="term" value="P:regulation of DNA-templated transcription"/>
    <property type="evidence" value="ECO:0007669"/>
    <property type="project" value="InterPro"/>
</dbReference>
<evidence type="ECO:0000256" key="6">
    <source>
        <dbReference type="ARBA" id="ARBA00022763"/>
    </source>
</evidence>
<evidence type="ECO:0000256" key="15">
    <source>
        <dbReference type="ARBA" id="ARBA00047557"/>
    </source>
</evidence>
<reference evidence="20" key="1">
    <citation type="thesis" date="2020" institute="ProQuest LLC" country="789 East Eisenhower Parkway, Ann Arbor, MI, USA">
        <title>Comparative Genomics and Chromosome Evolution.</title>
        <authorList>
            <person name="Mudd A.B."/>
        </authorList>
    </citation>
    <scope>NUCLEOTIDE SEQUENCE</scope>
    <source>
        <strain evidence="20">Female2</strain>
        <tissue evidence="20">Blood</tissue>
    </source>
</reference>
<keyword evidence="8" id="KW-0862">Zinc</keyword>
<dbReference type="PANTHER" id="PTHR10615:SF219">
    <property type="entry name" value="HISTONE ACETYLTRANSFERASE KAT5"/>
    <property type="match status" value="1"/>
</dbReference>
<dbReference type="GO" id="GO:0045935">
    <property type="term" value="P:positive regulation of nucleobase-containing compound metabolic process"/>
    <property type="evidence" value="ECO:0007669"/>
    <property type="project" value="UniProtKB-ARBA"/>
</dbReference>
<dbReference type="PANTHER" id="PTHR10615">
    <property type="entry name" value="HISTONE ACETYLTRANSFERASE"/>
    <property type="match status" value="1"/>
</dbReference>
<comment type="catalytic activity">
    <reaction evidence="15">
        <text>2-hydroxyisobutanoyl-CoA + L-lysyl-[protein] = N(6)-(2-hydroxyisobutanoyl)-L-lysyl-[protein] + CoA + H(+)</text>
        <dbReference type="Rhea" id="RHEA:24180"/>
        <dbReference type="Rhea" id="RHEA-COMP:9752"/>
        <dbReference type="Rhea" id="RHEA-COMP:15921"/>
        <dbReference type="ChEBI" id="CHEBI:15378"/>
        <dbReference type="ChEBI" id="CHEBI:29969"/>
        <dbReference type="ChEBI" id="CHEBI:57287"/>
        <dbReference type="ChEBI" id="CHEBI:131780"/>
        <dbReference type="ChEBI" id="CHEBI:144968"/>
    </reaction>
    <physiologicalReaction direction="left-to-right" evidence="15">
        <dbReference type="Rhea" id="RHEA:24181"/>
    </physiologicalReaction>
</comment>
<dbReference type="CDD" id="cd18985">
    <property type="entry name" value="CBD_TIP60_like"/>
    <property type="match status" value="1"/>
</dbReference>
<dbReference type="InterPro" id="IPR050603">
    <property type="entry name" value="MYST_HAT"/>
</dbReference>
<dbReference type="SUPFAM" id="SSF54160">
    <property type="entry name" value="Chromo domain-like"/>
    <property type="match status" value="1"/>
</dbReference>
<protein>
    <recommendedName>
        <fullName evidence="3">histone acetyltransferase</fullName>
        <ecNumber evidence="3">2.3.1.48</ecNumber>
    </recommendedName>
</protein>
<keyword evidence="6" id="KW-0227">DNA damage</keyword>
<dbReference type="InterPro" id="IPR025995">
    <property type="entry name" value="Tudor-knot"/>
</dbReference>
<keyword evidence="5" id="KW-0479">Metal-binding</keyword>
<evidence type="ECO:0000256" key="3">
    <source>
        <dbReference type="ARBA" id="ARBA00013184"/>
    </source>
</evidence>
<keyword evidence="21" id="KW-1185">Reference proteome</keyword>
<dbReference type="InterPro" id="IPR000953">
    <property type="entry name" value="Chromo/chromo_shadow_dom"/>
</dbReference>
<evidence type="ECO:0000256" key="11">
    <source>
        <dbReference type="ARBA" id="ARBA00023163"/>
    </source>
</evidence>
<evidence type="ECO:0000256" key="2">
    <source>
        <dbReference type="ARBA" id="ARBA00010107"/>
    </source>
</evidence>
<dbReference type="GO" id="GO:0010557">
    <property type="term" value="P:positive regulation of macromolecule biosynthetic process"/>
    <property type="evidence" value="ECO:0007669"/>
    <property type="project" value="UniProtKB-ARBA"/>
</dbReference>
<dbReference type="PROSITE" id="PS51726">
    <property type="entry name" value="MYST_HAT"/>
    <property type="match status" value="1"/>
</dbReference>
<evidence type="ECO:0000256" key="12">
    <source>
        <dbReference type="ARBA" id="ARBA00023204"/>
    </source>
</evidence>
<gene>
    <name evidence="20" type="ORF">GDO86_008541</name>
</gene>
<keyword evidence="14" id="KW-0012">Acyltransferase</keyword>
<feature type="region of interest" description="Disordered" evidence="18">
    <location>
        <begin position="211"/>
        <end position="239"/>
    </location>
</feature>
<dbReference type="InterPro" id="IPR002717">
    <property type="entry name" value="HAT_MYST-type"/>
</dbReference>
<dbReference type="Proteomes" id="UP000812440">
    <property type="component" value="Chromosome 4"/>
</dbReference>
<evidence type="ECO:0000256" key="7">
    <source>
        <dbReference type="ARBA" id="ARBA00022771"/>
    </source>
</evidence>
<comment type="similarity">
    <text evidence="2">Belongs to the MYST (SAS/MOZ) family.</text>
</comment>
<dbReference type="FunFam" id="2.30.30.140:FF:000013">
    <property type="entry name" value="Histone acetyltransferase"/>
    <property type="match status" value="1"/>
</dbReference>
<keyword evidence="13" id="KW-0539">Nucleus</keyword>
<comment type="catalytic activity">
    <reaction evidence="16">
        <text>(2E)-butenoyl-CoA + L-lysyl-[protein] = N(6)-(2E)-butenoyl-L-lysyl-[protein] + CoA + H(+)</text>
        <dbReference type="Rhea" id="RHEA:53908"/>
        <dbReference type="Rhea" id="RHEA-COMP:9752"/>
        <dbReference type="Rhea" id="RHEA-COMP:13707"/>
        <dbReference type="ChEBI" id="CHEBI:15378"/>
        <dbReference type="ChEBI" id="CHEBI:29969"/>
        <dbReference type="ChEBI" id="CHEBI:57287"/>
        <dbReference type="ChEBI" id="CHEBI:57332"/>
        <dbReference type="ChEBI" id="CHEBI:137954"/>
    </reaction>
    <physiologicalReaction direction="left-to-right" evidence="16">
        <dbReference type="Rhea" id="RHEA:53909"/>
    </physiologicalReaction>
</comment>
<feature type="domain" description="MYST-type HAT" evidence="19">
    <location>
        <begin position="249"/>
        <end position="384"/>
    </location>
</feature>
<dbReference type="GO" id="GO:0035267">
    <property type="term" value="C:NuA4 histone acetyltransferase complex"/>
    <property type="evidence" value="ECO:0007669"/>
    <property type="project" value="TreeGrafter"/>
</dbReference>
<comment type="caution">
    <text evidence="20">The sequence shown here is derived from an EMBL/GenBank/DDBJ whole genome shotgun (WGS) entry which is preliminary data.</text>
</comment>
<dbReference type="SMART" id="SM00298">
    <property type="entry name" value="CHROMO"/>
    <property type="match status" value="1"/>
</dbReference>
<name>A0A8T2J3H7_9PIPI</name>
<evidence type="ECO:0000256" key="18">
    <source>
        <dbReference type="SAM" id="MobiDB-lite"/>
    </source>
</evidence>
<dbReference type="Gene3D" id="2.30.30.140">
    <property type="match status" value="1"/>
</dbReference>
<comment type="catalytic activity">
    <reaction evidence="17">
        <text>L-lysyl-[histone] + acetyl-CoA = N(6)-acetyl-L-lysyl-[histone] + CoA + H(+)</text>
        <dbReference type="Rhea" id="RHEA:21992"/>
        <dbReference type="Rhea" id="RHEA-COMP:9845"/>
        <dbReference type="Rhea" id="RHEA-COMP:11338"/>
        <dbReference type="ChEBI" id="CHEBI:15378"/>
        <dbReference type="ChEBI" id="CHEBI:29969"/>
        <dbReference type="ChEBI" id="CHEBI:57287"/>
        <dbReference type="ChEBI" id="CHEBI:57288"/>
        <dbReference type="ChEBI" id="CHEBI:61930"/>
        <dbReference type="EC" id="2.3.1.48"/>
    </reaction>
    <physiologicalReaction direction="left-to-right" evidence="17">
        <dbReference type="Rhea" id="RHEA:21993"/>
    </physiologicalReaction>
</comment>